<evidence type="ECO:0000256" key="5">
    <source>
        <dbReference type="ARBA" id="ARBA00023288"/>
    </source>
</evidence>
<dbReference type="RefSeq" id="WP_379759392.1">
    <property type="nucleotide sequence ID" value="NZ_JBHSMR010000013.1"/>
</dbReference>
<evidence type="ECO:0000256" key="1">
    <source>
        <dbReference type="ARBA" id="ARBA00004459"/>
    </source>
</evidence>
<keyword evidence="9" id="KW-1185">Reference proteome</keyword>
<dbReference type="PANTHER" id="PTHR35603">
    <property type="match status" value="1"/>
</dbReference>
<feature type="domain" description="Glycine zipper 2TM" evidence="7">
    <location>
        <begin position="58"/>
        <end position="95"/>
    </location>
</feature>
<dbReference type="EMBL" id="JBHSMR010000013">
    <property type="protein sequence ID" value="MFC5480308.1"/>
    <property type="molecule type" value="Genomic_DNA"/>
</dbReference>
<feature type="signal peptide" evidence="6">
    <location>
        <begin position="1"/>
        <end position="19"/>
    </location>
</feature>
<evidence type="ECO:0000259" key="7">
    <source>
        <dbReference type="Pfam" id="PF05433"/>
    </source>
</evidence>
<keyword evidence="3" id="KW-0472">Membrane</keyword>
<dbReference type="InterPro" id="IPR051407">
    <property type="entry name" value="Bact_OM_lipoprot/Surf_antigen"/>
</dbReference>
<evidence type="ECO:0000313" key="8">
    <source>
        <dbReference type="EMBL" id="MFC5480308.1"/>
    </source>
</evidence>
<evidence type="ECO:0000256" key="6">
    <source>
        <dbReference type="SAM" id="SignalP"/>
    </source>
</evidence>
<dbReference type="Pfam" id="PF05433">
    <property type="entry name" value="Rick_17kDa_Anti"/>
    <property type="match status" value="1"/>
</dbReference>
<feature type="chain" id="PRO_5046046139" evidence="6">
    <location>
        <begin position="20"/>
        <end position="148"/>
    </location>
</feature>
<dbReference type="Proteomes" id="UP001596101">
    <property type="component" value="Unassembled WGS sequence"/>
</dbReference>
<organism evidence="8 9">
    <name type="scientific">Massilia suwonensis</name>
    <dbReference type="NCBI Taxonomy" id="648895"/>
    <lineage>
        <taxon>Bacteria</taxon>
        <taxon>Pseudomonadati</taxon>
        <taxon>Pseudomonadota</taxon>
        <taxon>Betaproteobacteria</taxon>
        <taxon>Burkholderiales</taxon>
        <taxon>Oxalobacteraceae</taxon>
        <taxon>Telluria group</taxon>
        <taxon>Massilia</taxon>
    </lineage>
</organism>
<dbReference type="InterPro" id="IPR008816">
    <property type="entry name" value="Gly_zipper_2TM_dom"/>
</dbReference>
<comment type="subcellular location">
    <subcellularLocation>
        <location evidence="1">Cell outer membrane</location>
        <topology evidence="1">Lipid-anchor</topology>
    </subcellularLocation>
</comment>
<evidence type="ECO:0000256" key="4">
    <source>
        <dbReference type="ARBA" id="ARBA00023139"/>
    </source>
</evidence>
<name>A0ABW0MTX4_9BURK</name>
<accession>A0ABW0MTX4</accession>
<keyword evidence="2 6" id="KW-0732">Signal</keyword>
<reference evidence="9" key="1">
    <citation type="journal article" date="2019" name="Int. J. Syst. Evol. Microbiol.">
        <title>The Global Catalogue of Microorganisms (GCM) 10K type strain sequencing project: providing services to taxonomists for standard genome sequencing and annotation.</title>
        <authorList>
            <consortium name="The Broad Institute Genomics Platform"/>
            <consortium name="The Broad Institute Genome Sequencing Center for Infectious Disease"/>
            <person name="Wu L."/>
            <person name="Ma J."/>
        </authorList>
    </citation>
    <scope>NUCLEOTIDE SEQUENCE [LARGE SCALE GENOMIC DNA]</scope>
    <source>
        <strain evidence="9">CCUG 43111</strain>
    </source>
</reference>
<evidence type="ECO:0000256" key="2">
    <source>
        <dbReference type="ARBA" id="ARBA00022729"/>
    </source>
</evidence>
<keyword evidence="5" id="KW-0449">Lipoprotein</keyword>
<dbReference type="PANTHER" id="PTHR35603:SF1">
    <property type="entry name" value="OUTER MEMBRANE LIPOPROTEIN SLYB"/>
    <property type="match status" value="1"/>
</dbReference>
<comment type="caution">
    <text evidence="8">The sequence shown here is derived from an EMBL/GenBank/DDBJ whole genome shotgun (WGS) entry which is preliminary data.</text>
</comment>
<evidence type="ECO:0000313" key="9">
    <source>
        <dbReference type="Proteomes" id="UP001596101"/>
    </source>
</evidence>
<evidence type="ECO:0000256" key="3">
    <source>
        <dbReference type="ARBA" id="ARBA00023136"/>
    </source>
</evidence>
<sequence>MKAPSLFLLAALLAGCATAPPSGNVYRAYQTQSEQVVRIGTVESVRNVVIVNPDSGVGTMGGAALGGLAGSTVGHGRGSAAAGIVGAIAGGVLGHHTEASVNNRPGFEITVRLDSGELRAITQAADELFRPGERVRLLSNGYMTRVTH</sequence>
<dbReference type="PROSITE" id="PS51257">
    <property type="entry name" value="PROKAR_LIPOPROTEIN"/>
    <property type="match status" value="1"/>
</dbReference>
<keyword evidence="4" id="KW-0564">Palmitate</keyword>
<gene>
    <name evidence="8" type="ORF">ACFPQ5_19075</name>
</gene>
<protein>
    <submittedName>
        <fullName evidence="8">Glycine zipper 2TM domain-containing protein</fullName>
    </submittedName>
</protein>
<proteinExistence type="predicted"/>